<evidence type="ECO:0000313" key="2">
    <source>
        <dbReference type="Proteomes" id="UP000235145"/>
    </source>
</evidence>
<protein>
    <submittedName>
        <fullName evidence="1">Uncharacterized protein</fullName>
    </submittedName>
</protein>
<keyword evidence="2" id="KW-1185">Reference proteome</keyword>
<proteinExistence type="predicted"/>
<dbReference type="Proteomes" id="UP000235145">
    <property type="component" value="Unassembled WGS sequence"/>
</dbReference>
<sequence length="89" mass="9870">MPDLLFSFLISSPSHSKASREHQRQEPDSEFSVIHTQILVIKPTPSLTATYHLIAEGEQKQAISGGSKRISNEVAAFHVDLAEKKIMRG</sequence>
<organism evidence="1 2">
    <name type="scientific">Lactuca sativa</name>
    <name type="common">Garden lettuce</name>
    <dbReference type="NCBI Taxonomy" id="4236"/>
    <lineage>
        <taxon>Eukaryota</taxon>
        <taxon>Viridiplantae</taxon>
        <taxon>Streptophyta</taxon>
        <taxon>Embryophyta</taxon>
        <taxon>Tracheophyta</taxon>
        <taxon>Spermatophyta</taxon>
        <taxon>Magnoliopsida</taxon>
        <taxon>eudicotyledons</taxon>
        <taxon>Gunneridae</taxon>
        <taxon>Pentapetalae</taxon>
        <taxon>asterids</taxon>
        <taxon>campanulids</taxon>
        <taxon>Asterales</taxon>
        <taxon>Asteraceae</taxon>
        <taxon>Cichorioideae</taxon>
        <taxon>Cichorieae</taxon>
        <taxon>Lactucinae</taxon>
        <taxon>Lactuca</taxon>
    </lineage>
</organism>
<reference evidence="1 2" key="1">
    <citation type="journal article" date="2017" name="Nat. Commun.">
        <title>Genome assembly with in vitro proximity ligation data and whole-genome triplication in lettuce.</title>
        <authorList>
            <person name="Reyes-Chin-Wo S."/>
            <person name="Wang Z."/>
            <person name="Yang X."/>
            <person name="Kozik A."/>
            <person name="Arikit S."/>
            <person name="Song C."/>
            <person name="Xia L."/>
            <person name="Froenicke L."/>
            <person name="Lavelle D.O."/>
            <person name="Truco M.J."/>
            <person name="Xia R."/>
            <person name="Zhu S."/>
            <person name="Xu C."/>
            <person name="Xu H."/>
            <person name="Xu X."/>
            <person name="Cox K."/>
            <person name="Korf I."/>
            <person name="Meyers B.C."/>
            <person name="Michelmore R.W."/>
        </authorList>
    </citation>
    <scope>NUCLEOTIDE SEQUENCE [LARGE SCALE GENOMIC DNA]</scope>
    <source>
        <strain evidence="2">cv. Salinas</strain>
        <tissue evidence="1">Seedlings</tissue>
    </source>
</reference>
<dbReference type="EMBL" id="NBSK02000004">
    <property type="protein sequence ID" value="KAJ0211681.1"/>
    <property type="molecule type" value="Genomic_DNA"/>
</dbReference>
<evidence type="ECO:0000313" key="1">
    <source>
        <dbReference type="EMBL" id="KAJ0211681.1"/>
    </source>
</evidence>
<dbReference type="AlphaFoldDB" id="A0A9R1VSE0"/>
<accession>A0A9R1VSE0</accession>
<gene>
    <name evidence="1" type="ORF">LSAT_V11C400204220</name>
</gene>
<comment type="caution">
    <text evidence="1">The sequence shown here is derived from an EMBL/GenBank/DDBJ whole genome shotgun (WGS) entry which is preliminary data.</text>
</comment>
<name>A0A9R1VSE0_LACSA</name>